<evidence type="ECO:0000313" key="2">
    <source>
        <dbReference type="EMBL" id="CAB9505777.1"/>
    </source>
</evidence>
<reference evidence="2" key="1">
    <citation type="submission" date="2020-06" db="EMBL/GenBank/DDBJ databases">
        <authorList>
            <consortium name="Plant Systems Biology data submission"/>
        </authorList>
    </citation>
    <scope>NUCLEOTIDE SEQUENCE</scope>
    <source>
        <strain evidence="2">D6</strain>
    </source>
</reference>
<comment type="caution">
    <text evidence="2">The sequence shown here is derived from an EMBL/GenBank/DDBJ whole genome shotgun (WGS) entry which is preliminary data.</text>
</comment>
<name>A0A9N8DNC2_9STRA</name>
<organism evidence="2 3">
    <name type="scientific">Seminavis robusta</name>
    <dbReference type="NCBI Taxonomy" id="568900"/>
    <lineage>
        <taxon>Eukaryota</taxon>
        <taxon>Sar</taxon>
        <taxon>Stramenopiles</taxon>
        <taxon>Ochrophyta</taxon>
        <taxon>Bacillariophyta</taxon>
        <taxon>Bacillariophyceae</taxon>
        <taxon>Bacillariophycidae</taxon>
        <taxon>Naviculales</taxon>
        <taxon>Naviculaceae</taxon>
        <taxon>Seminavis</taxon>
    </lineage>
</organism>
<evidence type="ECO:0000256" key="1">
    <source>
        <dbReference type="SAM" id="MobiDB-lite"/>
    </source>
</evidence>
<feature type="compositionally biased region" description="Basic and acidic residues" evidence="1">
    <location>
        <begin position="77"/>
        <end position="87"/>
    </location>
</feature>
<keyword evidence="3" id="KW-1185">Reference proteome</keyword>
<feature type="region of interest" description="Disordered" evidence="1">
    <location>
        <begin position="71"/>
        <end position="134"/>
    </location>
</feature>
<proteinExistence type="predicted"/>
<evidence type="ECO:0000313" key="3">
    <source>
        <dbReference type="Proteomes" id="UP001153069"/>
    </source>
</evidence>
<dbReference type="AlphaFoldDB" id="A0A9N8DNC2"/>
<accession>A0A9N8DNC2</accession>
<sequence>MSSQSSISSQSTTASAAVLSVQTAILQLGIVKEELSNHSQVEMDVLKLQDEKFSLQTSIWTLQKEKKSLEESITELQHQETLAKDDGSSQGSDDSTHLSAGIPEHVVVPKGKSNLEKTQKISPTKRNGSPKKWRRMIRTNRLRSIYFR</sequence>
<dbReference type="Proteomes" id="UP001153069">
    <property type="component" value="Unassembled WGS sequence"/>
</dbReference>
<dbReference type="EMBL" id="CAICTM010000242">
    <property type="protein sequence ID" value="CAB9505777.1"/>
    <property type="molecule type" value="Genomic_DNA"/>
</dbReference>
<protein>
    <submittedName>
        <fullName evidence="2">Uncharacterized protein</fullName>
    </submittedName>
</protein>
<gene>
    <name evidence="2" type="ORF">SEMRO_243_G096880.1</name>
</gene>